<reference evidence="2" key="2">
    <citation type="submission" date="2020-09" db="EMBL/GenBank/DDBJ databases">
        <authorList>
            <person name="Sun Q."/>
            <person name="Sedlacek I."/>
        </authorList>
    </citation>
    <scope>NUCLEOTIDE SEQUENCE</scope>
    <source>
        <strain evidence="2">CCM 7086</strain>
    </source>
</reference>
<dbReference type="RefSeq" id="WP_188397132.1">
    <property type="nucleotide sequence ID" value="NZ_BMCG01000006.1"/>
</dbReference>
<feature type="compositionally biased region" description="Polar residues" evidence="1">
    <location>
        <begin position="1"/>
        <end position="13"/>
    </location>
</feature>
<reference evidence="2" key="1">
    <citation type="journal article" date="2014" name="Int. J. Syst. Evol. Microbiol.">
        <title>Complete genome sequence of Corynebacterium casei LMG S-19264T (=DSM 44701T), isolated from a smear-ripened cheese.</title>
        <authorList>
            <consortium name="US DOE Joint Genome Institute (JGI-PGF)"/>
            <person name="Walter F."/>
            <person name="Albersmeier A."/>
            <person name="Kalinowski J."/>
            <person name="Ruckert C."/>
        </authorList>
    </citation>
    <scope>NUCLEOTIDE SEQUENCE</scope>
    <source>
        <strain evidence="2">CCM 7086</strain>
    </source>
</reference>
<proteinExistence type="predicted"/>
<organism evidence="2 3">
    <name type="scientific">Oxalicibacterium flavum</name>
    <dbReference type="NCBI Taxonomy" id="179467"/>
    <lineage>
        <taxon>Bacteria</taxon>
        <taxon>Pseudomonadati</taxon>
        <taxon>Pseudomonadota</taxon>
        <taxon>Betaproteobacteria</taxon>
        <taxon>Burkholderiales</taxon>
        <taxon>Oxalobacteraceae</taxon>
        <taxon>Oxalicibacterium</taxon>
    </lineage>
</organism>
<keyword evidence="3" id="KW-1185">Reference proteome</keyword>
<dbReference type="Proteomes" id="UP000620266">
    <property type="component" value="Unassembled WGS sequence"/>
</dbReference>
<dbReference type="AlphaFoldDB" id="A0A8J2UPH8"/>
<sequence length="206" mass="21738">MSLTISSFSISQPTGATSATGSNATVRKNGEQDVTTEGTDKVSLGQSATEGLTYNVPRSAVQSQAELQAMLEESSRKAQEIVDLILSMVNRQGTTLGAVIRGETSLQADPETIAAAQAAIAEDGEWGVQQTAARILNFSRAAIGGDSSKLESIRAAVEKGFREATEILGGRLPEISERTYAAVMAEFDRWREEGLPQEAGPESASS</sequence>
<feature type="compositionally biased region" description="Low complexity" evidence="1">
    <location>
        <begin position="14"/>
        <end position="25"/>
    </location>
</feature>
<name>A0A8J2UPH8_9BURK</name>
<dbReference type="EMBL" id="BMCG01000006">
    <property type="protein sequence ID" value="GGC16861.1"/>
    <property type="molecule type" value="Genomic_DNA"/>
</dbReference>
<evidence type="ECO:0000313" key="3">
    <source>
        <dbReference type="Proteomes" id="UP000620266"/>
    </source>
</evidence>
<accession>A0A8J2UPH8</accession>
<gene>
    <name evidence="2" type="ORF">GCM10007205_27290</name>
</gene>
<comment type="caution">
    <text evidence="2">The sequence shown here is derived from an EMBL/GenBank/DDBJ whole genome shotgun (WGS) entry which is preliminary data.</text>
</comment>
<evidence type="ECO:0000256" key="1">
    <source>
        <dbReference type="SAM" id="MobiDB-lite"/>
    </source>
</evidence>
<evidence type="ECO:0008006" key="4">
    <source>
        <dbReference type="Google" id="ProtNLM"/>
    </source>
</evidence>
<feature type="region of interest" description="Disordered" evidence="1">
    <location>
        <begin position="1"/>
        <end position="49"/>
    </location>
</feature>
<protein>
    <recommendedName>
        <fullName evidence="4">DUF5610 domain-containing protein</fullName>
    </recommendedName>
</protein>
<evidence type="ECO:0000313" key="2">
    <source>
        <dbReference type="EMBL" id="GGC16861.1"/>
    </source>
</evidence>